<dbReference type="OrthoDB" id="5418627at2759"/>
<feature type="compositionally biased region" description="Acidic residues" evidence="1">
    <location>
        <begin position="381"/>
        <end position="396"/>
    </location>
</feature>
<feature type="region of interest" description="Disordered" evidence="1">
    <location>
        <begin position="265"/>
        <end position="309"/>
    </location>
</feature>
<feature type="region of interest" description="Disordered" evidence="1">
    <location>
        <begin position="160"/>
        <end position="252"/>
    </location>
</feature>
<reference evidence="2" key="1">
    <citation type="journal article" date="2021" name="Nat. Commun.">
        <title>Genetic determinants of endophytism in the Arabidopsis root mycobiome.</title>
        <authorList>
            <person name="Mesny F."/>
            <person name="Miyauchi S."/>
            <person name="Thiergart T."/>
            <person name="Pickel B."/>
            <person name="Atanasova L."/>
            <person name="Karlsson M."/>
            <person name="Huettel B."/>
            <person name="Barry K.W."/>
            <person name="Haridas S."/>
            <person name="Chen C."/>
            <person name="Bauer D."/>
            <person name="Andreopoulos W."/>
            <person name="Pangilinan J."/>
            <person name="LaButti K."/>
            <person name="Riley R."/>
            <person name="Lipzen A."/>
            <person name="Clum A."/>
            <person name="Drula E."/>
            <person name="Henrissat B."/>
            <person name="Kohler A."/>
            <person name="Grigoriev I.V."/>
            <person name="Martin F.M."/>
            <person name="Hacquard S."/>
        </authorList>
    </citation>
    <scope>NUCLEOTIDE SEQUENCE</scope>
    <source>
        <strain evidence="2">MPI-CAGE-AT-0147</strain>
    </source>
</reference>
<feature type="region of interest" description="Disordered" evidence="1">
    <location>
        <begin position="343"/>
        <end position="503"/>
    </location>
</feature>
<feature type="compositionally biased region" description="Low complexity" evidence="1">
    <location>
        <begin position="231"/>
        <end position="248"/>
    </location>
</feature>
<sequence length="621" mass="67009">MEEARLLESLQHRLADLDRKVHAYRHDMETDFLRYYHDLLHDVSPSVASQVRQSLAKSLIDYPALSLDLDLDLADSRTFARSGSGQRHNSPPTVTSVPGSSDRDSSPSGSGATEPPGSPHDRDQELQGLFTPSYLPLLDSSPRLQFPPVAAAAAVAGLSNPSPPELLPDVGSEAEGQGAGMDQQEALPSLQALGDALPVTPQMPTRPTHVRQSTDDTTSSVFSDRSDVKTPRSALRRSSSSSKPSQSPRRVRFDFMGAEVLPTASPQATDFMIPSPLSPVPSAEPINSRSMLDDEFEEQPPPRKISSSEALRALSRAPLDSGTVWTVVNPNPDDIIVEQEEMVSSPWSDHGSFLPAAPEPPTSSRAPEPLRTSWKLGSVSEEPEDADDGNSSEEEFLSMAKPKSFTQKRVSALLSPTKETHEVNPSTQATGGESSLQSQGGPKDAENMPFEDFDAEEDDMFHFEAGGLSAPPRPRPQPLPIKEEEEEEETKEGAEDLPESKPSLYATSPAVHIAKPSPLSAPTTPTMSKFQAGSLGSYKGRPVIMPVVRNPDIHAQAASLGQFNTFVGGLDGRSGMDEGDLNSFRASVSNMAFSGTPRSFTERLLMEDAMMKKKGDAKLPQ</sequence>
<comment type="caution">
    <text evidence="2">The sequence shown here is derived from an EMBL/GenBank/DDBJ whole genome shotgun (WGS) entry which is preliminary data.</text>
</comment>
<feature type="compositionally biased region" description="Polar residues" evidence="1">
    <location>
        <begin position="423"/>
        <end position="440"/>
    </location>
</feature>
<feature type="compositionally biased region" description="Polar residues" evidence="1">
    <location>
        <begin position="80"/>
        <end position="89"/>
    </location>
</feature>
<accession>A0A9P9FQJ0</accession>
<protein>
    <submittedName>
        <fullName evidence="2">Uncharacterized protein</fullName>
    </submittedName>
</protein>
<feature type="compositionally biased region" description="Low complexity" evidence="1">
    <location>
        <begin position="90"/>
        <end position="111"/>
    </location>
</feature>
<organism evidence="2 3">
    <name type="scientific">Dactylonectria macrodidyma</name>
    <dbReference type="NCBI Taxonomy" id="307937"/>
    <lineage>
        <taxon>Eukaryota</taxon>
        <taxon>Fungi</taxon>
        <taxon>Dikarya</taxon>
        <taxon>Ascomycota</taxon>
        <taxon>Pezizomycotina</taxon>
        <taxon>Sordariomycetes</taxon>
        <taxon>Hypocreomycetidae</taxon>
        <taxon>Hypocreales</taxon>
        <taxon>Nectriaceae</taxon>
        <taxon>Dactylonectria</taxon>
    </lineage>
</organism>
<dbReference type="AlphaFoldDB" id="A0A9P9FQJ0"/>
<proteinExistence type="predicted"/>
<keyword evidence="3" id="KW-1185">Reference proteome</keyword>
<dbReference type="Proteomes" id="UP000738349">
    <property type="component" value="Unassembled WGS sequence"/>
</dbReference>
<name>A0A9P9FQJ0_9HYPO</name>
<evidence type="ECO:0000256" key="1">
    <source>
        <dbReference type="SAM" id="MobiDB-lite"/>
    </source>
</evidence>
<dbReference type="EMBL" id="JAGMUV010000002">
    <property type="protein sequence ID" value="KAH7170558.1"/>
    <property type="molecule type" value="Genomic_DNA"/>
</dbReference>
<gene>
    <name evidence="2" type="ORF">EDB81DRAFT_170313</name>
</gene>
<feature type="region of interest" description="Disordered" evidence="1">
    <location>
        <begin position="80"/>
        <end position="126"/>
    </location>
</feature>
<evidence type="ECO:0000313" key="3">
    <source>
        <dbReference type="Proteomes" id="UP000738349"/>
    </source>
</evidence>
<evidence type="ECO:0000313" key="2">
    <source>
        <dbReference type="EMBL" id="KAH7170558.1"/>
    </source>
</evidence>
<feature type="compositionally biased region" description="Acidic residues" evidence="1">
    <location>
        <begin position="449"/>
        <end position="459"/>
    </location>
</feature>